<comment type="subcellular location">
    <subcellularLocation>
        <location evidence="1">Membrane</location>
    </subcellularLocation>
</comment>
<proteinExistence type="predicted"/>
<dbReference type="Pfam" id="PF00211">
    <property type="entry name" value="Guanylate_cyc"/>
    <property type="match status" value="1"/>
</dbReference>
<feature type="compositionally biased region" description="Acidic residues" evidence="7">
    <location>
        <begin position="878"/>
        <end position="900"/>
    </location>
</feature>
<dbReference type="GO" id="GO:0004016">
    <property type="term" value="F:adenylate cyclase activity"/>
    <property type="evidence" value="ECO:0007669"/>
    <property type="project" value="TreeGrafter"/>
</dbReference>
<dbReference type="STRING" id="670386.D3BSP1"/>
<feature type="domain" description="Guanylate cyclase" evidence="9">
    <location>
        <begin position="315"/>
        <end position="437"/>
    </location>
</feature>
<feature type="transmembrane region" description="Helical" evidence="8">
    <location>
        <begin position="687"/>
        <end position="706"/>
    </location>
</feature>
<feature type="compositionally biased region" description="Low complexity" evidence="7">
    <location>
        <begin position="901"/>
        <end position="910"/>
    </location>
</feature>
<evidence type="ECO:0000259" key="9">
    <source>
        <dbReference type="PROSITE" id="PS50125"/>
    </source>
</evidence>
<dbReference type="GO" id="GO:0001653">
    <property type="term" value="F:peptide receptor activity"/>
    <property type="evidence" value="ECO:0007669"/>
    <property type="project" value="TreeGrafter"/>
</dbReference>
<dbReference type="InterPro" id="IPR029787">
    <property type="entry name" value="Nucleotide_cyclase"/>
</dbReference>
<dbReference type="GO" id="GO:0004383">
    <property type="term" value="F:guanylate cyclase activity"/>
    <property type="evidence" value="ECO:0007669"/>
    <property type="project" value="TreeGrafter"/>
</dbReference>
<dbReference type="RefSeq" id="XP_020427640.1">
    <property type="nucleotide sequence ID" value="XM_020581770.1"/>
</dbReference>
<evidence type="ECO:0000256" key="5">
    <source>
        <dbReference type="ARBA" id="ARBA00023136"/>
    </source>
</evidence>
<feature type="compositionally biased region" description="Polar residues" evidence="7">
    <location>
        <begin position="857"/>
        <end position="872"/>
    </location>
</feature>
<feature type="compositionally biased region" description="Low complexity" evidence="7">
    <location>
        <begin position="249"/>
        <end position="275"/>
    </location>
</feature>
<evidence type="ECO:0000256" key="8">
    <source>
        <dbReference type="SAM" id="Phobius"/>
    </source>
</evidence>
<dbReference type="CDD" id="cd07302">
    <property type="entry name" value="CHD"/>
    <property type="match status" value="1"/>
</dbReference>
<evidence type="ECO:0000256" key="4">
    <source>
        <dbReference type="ARBA" id="ARBA00022989"/>
    </source>
</evidence>
<dbReference type="Proteomes" id="UP000001396">
    <property type="component" value="Unassembled WGS sequence"/>
</dbReference>
<dbReference type="PANTHER" id="PTHR11920:SF335">
    <property type="entry name" value="GUANYLATE CYCLASE"/>
    <property type="match status" value="1"/>
</dbReference>
<dbReference type="GeneID" id="31366479"/>
<evidence type="ECO:0000256" key="3">
    <source>
        <dbReference type="ARBA" id="ARBA00022741"/>
    </source>
</evidence>
<sequence length="950" mass="105973">MMMFELPDVRKPETGIRRYLSKLDLRFPRIQEEKHFQSYYFHHIYRGQIRAALVFLTAVLTLALIVDYARPLDIGSLPTYLPFRYFFATCTTLIFVYDFRTIPERMILLYVVITIASGLTFLPAAITSLALSVFYFLYFILYDKIYYISICLISTFIFVSMFFLVSISQYREQLIRDKFRTLENLKLQTIRSGKVINQMLPTVVVQRLRLESSKEQTLDSIVASDKAKSKLSAMPSASSEGQVEISIASDDTNQSSSNSTATTATINTSNNNNNNPTLQMTPVQERRQIDPQSPSSLVPGQYSGKLIVDSYDPVTVLFCEIVNFTSLLEKMPAAQVVTLLNEVYNSFDRLTDVYGVTKVEHIGNVYMVVGGCPELCPDHAQRVAHMSLGMLQVIRRYGIVQVKIGMHTGPVVGGIIGKKKLSWHLFGDTINTSSRMASHSSIDRIQSDAGSSSNLDHGSGHSKKLEKGSSTSNISALVNGPNTLTAGGLTSVSVANAGTGSNNMGGVVVNPNDSISKKKSHVTFVQQQIHPIERRGSRAPSIDESGDAPDLNATEIEMTNLDLGKGVKGSNIINSNSTTLSLIENDLKKNYTLNYLRMKFISRDDLVEQEFCKDYSKLVYKRILLSMIFATIIMAMGSLADYFFLKEWHNSQYDLVTGVRFGVAIFGLIYIYIASKSARLRLRYLQIIGSVYFVAMAIAIIVLVSISPMDSLPLDAFSGVEVHQQGDNVKSQFLFDNGAASEFVVGLHRGAVHASELGAWQTAGQRPSRDRAAGQRNSPDETYALLAHKYVFEERGESVVRKRKMKTYFLERLRTDADPAPVLPEPNRLSVNRINFGASMTLPSEKTPLDTSLTSSIEDGDSNLNLNNSGTLINSNTIEEEDDDSEDEEVDEEDDSEEEYNNNNNNNLHAINEEDDEYEDKPIDVPQTNDVFNIKSEYSEPTFVIIFIAK</sequence>
<dbReference type="GO" id="GO:0000166">
    <property type="term" value="F:nucleotide binding"/>
    <property type="evidence" value="ECO:0007669"/>
    <property type="project" value="UniProtKB-KW"/>
</dbReference>
<dbReference type="InterPro" id="IPR050401">
    <property type="entry name" value="Cyclic_nucleotide_synthase"/>
</dbReference>
<evidence type="ECO:0000256" key="1">
    <source>
        <dbReference type="ARBA" id="ARBA00004370"/>
    </source>
</evidence>
<evidence type="ECO:0000313" key="11">
    <source>
        <dbReference type="Proteomes" id="UP000001396"/>
    </source>
</evidence>
<feature type="transmembrane region" description="Helical" evidence="8">
    <location>
        <begin position="146"/>
        <end position="170"/>
    </location>
</feature>
<accession>D3BSP1</accession>
<name>D3BSP1_HETP5</name>
<evidence type="ECO:0000256" key="6">
    <source>
        <dbReference type="ARBA" id="ARBA00023239"/>
    </source>
</evidence>
<evidence type="ECO:0000256" key="7">
    <source>
        <dbReference type="SAM" id="MobiDB-lite"/>
    </source>
</evidence>
<dbReference type="SMART" id="SM00044">
    <property type="entry name" value="CYCc"/>
    <property type="match status" value="1"/>
</dbReference>
<dbReference type="PANTHER" id="PTHR11920">
    <property type="entry name" value="GUANYLYL CYCLASE"/>
    <property type="match status" value="1"/>
</dbReference>
<dbReference type="EMBL" id="ADBJ01000054">
    <property type="protein sequence ID" value="EFA75506.1"/>
    <property type="molecule type" value="Genomic_DNA"/>
</dbReference>
<dbReference type="PROSITE" id="PS50125">
    <property type="entry name" value="GUANYLATE_CYCLASE_2"/>
    <property type="match status" value="1"/>
</dbReference>
<feature type="transmembrane region" description="Helical" evidence="8">
    <location>
        <begin position="81"/>
        <end position="100"/>
    </location>
</feature>
<reference evidence="10 11" key="1">
    <citation type="journal article" date="2011" name="Genome Res.">
        <title>Phylogeny-wide analysis of social amoeba genomes highlights ancient origins for complex intercellular communication.</title>
        <authorList>
            <person name="Heidel A.J."/>
            <person name="Lawal H.M."/>
            <person name="Felder M."/>
            <person name="Schilde C."/>
            <person name="Helps N.R."/>
            <person name="Tunggal B."/>
            <person name="Rivero F."/>
            <person name="John U."/>
            <person name="Schleicher M."/>
            <person name="Eichinger L."/>
            <person name="Platzer M."/>
            <person name="Noegel A.A."/>
            <person name="Schaap P."/>
            <person name="Gloeckner G."/>
        </authorList>
    </citation>
    <scope>NUCLEOTIDE SEQUENCE [LARGE SCALE GENOMIC DNA]</scope>
    <source>
        <strain evidence="11">ATCC 26659 / Pp 5 / PN500</strain>
    </source>
</reference>
<feature type="region of interest" description="Disordered" evidence="7">
    <location>
        <begin position="857"/>
        <end position="926"/>
    </location>
</feature>
<dbReference type="GO" id="GO:0005886">
    <property type="term" value="C:plasma membrane"/>
    <property type="evidence" value="ECO:0007669"/>
    <property type="project" value="TreeGrafter"/>
</dbReference>
<dbReference type="GO" id="GO:0007168">
    <property type="term" value="P:receptor guanylyl cyclase signaling pathway"/>
    <property type="evidence" value="ECO:0007669"/>
    <property type="project" value="TreeGrafter"/>
</dbReference>
<dbReference type="AlphaFoldDB" id="D3BSP1"/>
<feature type="compositionally biased region" description="Polar residues" evidence="7">
    <location>
        <begin position="447"/>
        <end position="456"/>
    </location>
</feature>
<gene>
    <name evidence="10" type="ORF">PPL_11010</name>
</gene>
<keyword evidence="3" id="KW-0547">Nucleotide-binding</keyword>
<dbReference type="SUPFAM" id="SSF55073">
    <property type="entry name" value="Nucleotide cyclase"/>
    <property type="match status" value="1"/>
</dbReference>
<dbReference type="InterPro" id="IPR001054">
    <property type="entry name" value="A/G_cyclase"/>
</dbReference>
<evidence type="ECO:0000313" key="10">
    <source>
        <dbReference type="EMBL" id="EFA75506.1"/>
    </source>
</evidence>
<dbReference type="Gene3D" id="3.30.70.1230">
    <property type="entry name" value="Nucleotide cyclase"/>
    <property type="match status" value="1"/>
</dbReference>
<feature type="transmembrane region" description="Helical" evidence="8">
    <location>
        <begin position="107"/>
        <end position="140"/>
    </location>
</feature>
<feature type="transmembrane region" description="Helical" evidence="8">
    <location>
        <begin position="51"/>
        <end position="69"/>
    </location>
</feature>
<keyword evidence="2 8" id="KW-0812">Transmembrane</keyword>
<feature type="transmembrane region" description="Helical" evidence="8">
    <location>
        <begin position="657"/>
        <end position="675"/>
    </location>
</feature>
<evidence type="ECO:0000256" key="2">
    <source>
        <dbReference type="ARBA" id="ARBA00022692"/>
    </source>
</evidence>
<dbReference type="InParanoid" id="D3BSP1"/>
<keyword evidence="11" id="KW-1185">Reference proteome</keyword>
<keyword evidence="4 8" id="KW-1133">Transmembrane helix</keyword>
<keyword evidence="5 8" id="KW-0472">Membrane</keyword>
<comment type="caution">
    <text evidence="10">The sequence shown here is derived from an EMBL/GenBank/DDBJ whole genome shotgun (WGS) entry which is preliminary data.</text>
</comment>
<organism evidence="10 11">
    <name type="scientific">Heterostelium pallidum (strain ATCC 26659 / Pp 5 / PN500)</name>
    <name type="common">Cellular slime mold</name>
    <name type="synonym">Polysphondylium pallidum</name>
    <dbReference type="NCBI Taxonomy" id="670386"/>
    <lineage>
        <taxon>Eukaryota</taxon>
        <taxon>Amoebozoa</taxon>
        <taxon>Evosea</taxon>
        <taxon>Eumycetozoa</taxon>
        <taxon>Dictyostelia</taxon>
        <taxon>Acytosteliales</taxon>
        <taxon>Acytosteliaceae</taxon>
        <taxon>Heterostelium</taxon>
    </lineage>
</organism>
<dbReference type="GO" id="GO:0035556">
    <property type="term" value="P:intracellular signal transduction"/>
    <property type="evidence" value="ECO:0007669"/>
    <property type="project" value="InterPro"/>
</dbReference>
<keyword evidence="6" id="KW-0456">Lyase</keyword>
<feature type="transmembrane region" description="Helical" evidence="8">
    <location>
        <begin position="623"/>
        <end position="645"/>
    </location>
</feature>
<feature type="region of interest" description="Disordered" evidence="7">
    <location>
        <begin position="437"/>
        <end position="476"/>
    </location>
</feature>
<feature type="region of interest" description="Disordered" evidence="7">
    <location>
        <begin position="249"/>
        <end position="279"/>
    </location>
</feature>
<protein>
    <submittedName>
        <fullName evidence="10">Guanylyl cyclase</fullName>
    </submittedName>
</protein>